<protein>
    <submittedName>
        <fullName evidence="9">29790c98-1648-4723-bc73-a572af738320</fullName>
    </submittedName>
</protein>
<feature type="compositionally biased region" description="Polar residues" evidence="6">
    <location>
        <begin position="28"/>
        <end position="44"/>
    </location>
</feature>
<evidence type="ECO:0000256" key="5">
    <source>
        <dbReference type="ARBA" id="ARBA00023242"/>
    </source>
</evidence>
<feature type="domain" description="C3HC-type" evidence="7">
    <location>
        <begin position="125"/>
        <end position="264"/>
    </location>
</feature>
<feature type="compositionally biased region" description="Polar residues" evidence="6">
    <location>
        <begin position="63"/>
        <end position="83"/>
    </location>
</feature>
<feature type="domain" description="NuBaID C-terminal" evidence="8">
    <location>
        <begin position="330"/>
        <end position="469"/>
    </location>
</feature>
<feature type="compositionally biased region" description="Low complexity" evidence="6">
    <location>
        <begin position="487"/>
        <end position="510"/>
    </location>
</feature>
<evidence type="ECO:0000313" key="9">
    <source>
        <dbReference type="EMBL" id="SPQ23265.1"/>
    </source>
</evidence>
<evidence type="ECO:0000256" key="4">
    <source>
        <dbReference type="ARBA" id="ARBA00022833"/>
    </source>
</evidence>
<evidence type="ECO:0000256" key="3">
    <source>
        <dbReference type="ARBA" id="ARBA00022771"/>
    </source>
</evidence>
<keyword evidence="4" id="KW-0862">Zinc</keyword>
<sequence length="621" mass="65632">MNATVKRKFNALLQGIGSRPSTDRDSSTADLASSPASLRSSTYRTMAGDSDLDPYKKRRVGAPTSTPTKYSSLQDTPMRSSPASIRAVPPSTTISNITLRKWTPGTASPAPDGNEGAPPPPKYCPGDRDQLLRRLATFQELTDWTPKPERVSEIEWAKRGWVCQGKERVRCTLCGSELAVKVNRKEVDGKEISVLIASEIAESVVDKYAELIIEAHAEDCLWRKKGCDDSLLRLPLPNPKLALQGLRQRYDELSERAAFLPYESSIRLPPTLNLDTVISFLPPTFFTDPPPRPPPSSTADPSATPTTTTTTATATTTSPPATTPQINRPALALALCGWQSLTHPLLGTPVPNSASCHTCLRRLGLWMFRPRARPPPSPSPSSGTSTSTSTSAAAAAAAAGPEQQLLPAPMDHLDPVREHRFFCPWKNPAVQRNPGKGAVAGAARRGQGGEGEREMAAWEVLVVGLRNEAFIRERVAASTGGGGAGASGRAAVGHGRSKSSVPASSSSSVPSGGGLGTGLAGSDQVPKTPERPVTMGGVPRILVGDGGGGGGGGGGTTEDEQGGRQGAEEDVDDEEARKKKDVDMMARLRRVKSLFNTKAGSRLKKLGGSRPGTSHSNRGAE</sequence>
<dbReference type="GO" id="GO:0008270">
    <property type="term" value="F:zinc ion binding"/>
    <property type="evidence" value="ECO:0007669"/>
    <property type="project" value="UniProtKB-KW"/>
</dbReference>
<evidence type="ECO:0000256" key="2">
    <source>
        <dbReference type="ARBA" id="ARBA00022723"/>
    </source>
</evidence>
<feature type="region of interest" description="Disordered" evidence="6">
    <location>
        <begin position="478"/>
        <end position="621"/>
    </location>
</feature>
<name>A0A446BL86_9PEZI</name>
<dbReference type="AlphaFoldDB" id="A0A446BL86"/>
<organism evidence="9 10">
    <name type="scientific">Thermothielavioides terrestris</name>
    <dbReference type="NCBI Taxonomy" id="2587410"/>
    <lineage>
        <taxon>Eukaryota</taxon>
        <taxon>Fungi</taxon>
        <taxon>Dikarya</taxon>
        <taxon>Ascomycota</taxon>
        <taxon>Pezizomycotina</taxon>
        <taxon>Sordariomycetes</taxon>
        <taxon>Sordariomycetidae</taxon>
        <taxon>Sordariales</taxon>
        <taxon>Chaetomiaceae</taxon>
        <taxon>Thermothielavioides</taxon>
    </lineage>
</organism>
<gene>
    <name evidence="9" type="ORF">TT172_LOCUS5684</name>
</gene>
<dbReference type="PANTHER" id="PTHR15835:SF6">
    <property type="entry name" value="ZINC FINGER C3HC-TYPE PROTEIN 1"/>
    <property type="match status" value="1"/>
</dbReference>
<dbReference type="InterPro" id="IPR012935">
    <property type="entry name" value="NuBaID_N"/>
</dbReference>
<feature type="compositionally biased region" description="Polar residues" evidence="6">
    <location>
        <begin position="611"/>
        <end position="621"/>
    </location>
</feature>
<keyword evidence="5" id="KW-0539">Nucleus</keyword>
<feature type="region of interest" description="Disordered" evidence="6">
    <location>
        <begin position="14"/>
        <end position="126"/>
    </location>
</feature>
<feature type="compositionally biased region" description="Low complexity" evidence="6">
    <location>
        <begin position="297"/>
        <end position="324"/>
    </location>
</feature>
<feature type="region of interest" description="Disordered" evidence="6">
    <location>
        <begin position="432"/>
        <end position="451"/>
    </location>
</feature>
<dbReference type="GO" id="GO:0005634">
    <property type="term" value="C:nucleus"/>
    <property type="evidence" value="ECO:0007669"/>
    <property type="project" value="UniProtKB-SubCell"/>
</dbReference>
<dbReference type="Proteomes" id="UP000289323">
    <property type="component" value="Unassembled WGS sequence"/>
</dbReference>
<evidence type="ECO:0000256" key="1">
    <source>
        <dbReference type="ARBA" id="ARBA00004123"/>
    </source>
</evidence>
<feature type="region of interest" description="Disordered" evidence="6">
    <location>
        <begin position="370"/>
        <end position="400"/>
    </location>
</feature>
<evidence type="ECO:0000259" key="7">
    <source>
        <dbReference type="Pfam" id="PF07967"/>
    </source>
</evidence>
<accession>A0A446BL86</accession>
<dbReference type="Pfam" id="PF07967">
    <property type="entry name" value="zf-C3HC"/>
    <property type="match status" value="1"/>
</dbReference>
<feature type="compositionally biased region" description="Basic and acidic residues" evidence="6">
    <location>
        <begin position="575"/>
        <end position="586"/>
    </location>
</feature>
<keyword evidence="3" id="KW-0863">Zinc-finger</keyword>
<proteinExistence type="predicted"/>
<evidence type="ECO:0000256" key="6">
    <source>
        <dbReference type="SAM" id="MobiDB-lite"/>
    </source>
</evidence>
<dbReference type="EMBL" id="OUUZ01000010">
    <property type="protein sequence ID" value="SPQ23265.1"/>
    <property type="molecule type" value="Genomic_DNA"/>
</dbReference>
<feature type="region of interest" description="Disordered" evidence="6">
    <location>
        <begin position="284"/>
        <end position="325"/>
    </location>
</feature>
<evidence type="ECO:0000259" key="8">
    <source>
        <dbReference type="Pfam" id="PF08600"/>
    </source>
</evidence>
<dbReference type="Pfam" id="PF08600">
    <property type="entry name" value="NuBaID_C"/>
    <property type="match status" value="1"/>
</dbReference>
<reference evidence="9 10" key="1">
    <citation type="submission" date="2018-04" db="EMBL/GenBank/DDBJ databases">
        <authorList>
            <person name="Huttner S."/>
            <person name="Dainat J."/>
        </authorList>
    </citation>
    <scope>NUCLEOTIDE SEQUENCE [LARGE SCALE GENOMIC DNA]</scope>
</reference>
<evidence type="ECO:0000313" key="10">
    <source>
        <dbReference type="Proteomes" id="UP000289323"/>
    </source>
</evidence>
<dbReference type="PANTHER" id="PTHR15835">
    <property type="entry name" value="NUCLEAR-INTERACTING PARTNER OF ALK"/>
    <property type="match status" value="1"/>
</dbReference>
<feature type="compositionally biased region" description="Gly residues" evidence="6">
    <location>
        <begin position="544"/>
        <end position="556"/>
    </location>
</feature>
<comment type="subcellular location">
    <subcellularLocation>
        <location evidence="1">Nucleus</location>
    </subcellularLocation>
</comment>
<keyword evidence="2" id="KW-0479">Metal-binding</keyword>
<feature type="compositionally biased region" description="Low complexity" evidence="6">
    <location>
        <begin position="380"/>
        <end position="400"/>
    </location>
</feature>
<dbReference type="InterPro" id="IPR013909">
    <property type="entry name" value="NuBaID_C"/>
</dbReference>